<keyword evidence="4 8" id="KW-1133">Transmembrane helix</keyword>
<dbReference type="RefSeq" id="XP_070144662.1">
    <property type="nucleotide sequence ID" value="XM_070288561.1"/>
</dbReference>
<organism evidence="10 11">
    <name type="scientific">Drosophila kikkawai</name>
    <name type="common">Fruit fly</name>
    <dbReference type="NCBI Taxonomy" id="30033"/>
    <lineage>
        <taxon>Eukaryota</taxon>
        <taxon>Metazoa</taxon>
        <taxon>Ecdysozoa</taxon>
        <taxon>Arthropoda</taxon>
        <taxon>Hexapoda</taxon>
        <taxon>Insecta</taxon>
        <taxon>Pterygota</taxon>
        <taxon>Neoptera</taxon>
        <taxon>Endopterygota</taxon>
        <taxon>Diptera</taxon>
        <taxon>Brachycera</taxon>
        <taxon>Muscomorpha</taxon>
        <taxon>Ephydroidea</taxon>
        <taxon>Drosophilidae</taxon>
        <taxon>Drosophila</taxon>
        <taxon>Sophophora</taxon>
    </lineage>
</organism>
<dbReference type="PANTHER" id="PTHR42643:SF30">
    <property type="entry name" value="IONOTROPIC RECEPTOR 40A-RELATED"/>
    <property type="match status" value="1"/>
</dbReference>
<evidence type="ECO:0000256" key="2">
    <source>
        <dbReference type="ARBA" id="ARBA00022475"/>
    </source>
</evidence>
<feature type="transmembrane region" description="Helical" evidence="8">
    <location>
        <begin position="373"/>
        <end position="392"/>
    </location>
</feature>
<keyword evidence="10" id="KW-1185">Reference proteome</keyword>
<evidence type="ECO:0000256" key="7">
    <source>
        <dbReference type="ARBA" id="ARBA00023180"/>
    </source>
</evidence>
<evidence type="ECO:0000256" key="4">
    <source>
        <dbReference type="ARBA" id="ARBA00022989"/>
    </source>
</evidence>
<evidence type="ECO:0000256" key="8">
    <source>
        <dbReference type="SAM" id="Phobius"/>
    </source>
</evidence>
<dbReference type="PANTHER" id="PTHR42643">
    <property type="entry name" value="IONOTROPIC RECEPTOR 20A-RELATED"/>
    <property type="match status" value="1"/>
</dbReference>
<evidence type="ECO:0000313" key="10">
    <source>
        <dbReference type="Proteomes" id="UP001652661"/>
    </source>
</evidence>
<feature type="transmembrane region" description="Helical" evidence="8">
    <location>
        <begin position="610"/>
        <end position="635"/>
    </location>
</feature>
<evidence type="ECO:0000259" key="9">
    <source>
        <dbReference type="Pfam" id="PF24061"/>
    </source>
</evidence>
<evidence type="ECO:0000256" key="3">
    <source>
        <dbReference type="ARBA" id="ARBA00022692"/>
    </source>
</evidence>
<name>A0ABM4GPL8_DROKI</name>
<accession>A0ABM4GPL8</accession>
<reference evidence="11" key="1">
    <citation type="submission" date="2025-08" db="UniProtKB">
        <authorList>
            <consortium name="RefSeq"/>
        </authorList>
    </citation>
    <scope>IDENTIFICATION</scope>
    <source>
        <strain evidence="11">14028-0561.14</strain>
        <tissue evidence="11">Whole fly</tissue>
    </source>
</reference>
<sequence>MRCKQGSQLELGLGPCPAGSTLPDCLTDGTEMNVTSLLQFESMKYIGAQTQTAAINQHVAQALSVFIEDFYQRIAPAFIVILSCRRPSPMNFYRTIMQLLYESVDTMIIQLVLVEFGRPRRRIEGPRTHNLLLVDSLDALLDIEIHTYTAQSDGSEYYFIFLQQRDALIPQDMQGVFAYCWRHQLINCNVMTQSSGGQVLLHTYFPYEPDRCSETSPRPARINRFLGESWQHRNYFPSKLHNLNGCPLVVLARSVAPFFELQVGGPRHILVGLEGQLLQELSHRMNFSIQFEGLQEQQRNQRTWTERQLLQRFQMEGRRTAAHLAIGYVRKHIQYSGNLTPVFPHYSNRLVGCLLLNAHNLTSREIWAFPFQALTWLCLLASFVSISGLVVLQGRGAGDRVALLLTVYAAALGLPIDPPERPSLSLQFLFASWLCFGLIVRAMYSALLFLILRYHLHQRLPDTLQELADGGYAAVMSRSTFEDLQKVASLQDLLGLGGSVMVASEREEEVLRQLDLCSTGSHPLIFGLLSEDALLHLTQRGHRAGSYHIIQQHVLEQQLAIYLQKHSHLAAHLDHLVMSIRSVGLVHHWAGQAASERYFRSRFLYREKRILLPDLLAVYLLVGGLYLCSLVIFIWEVWGARRGVVNPRAGE</sequence>
<evidence type="ECO:0000313" key="11">
    <source>
        <dbReference type="RefSeq" id="XP_070144662.1"/>
    </source>
</evidence>
<dbReference type="Pfam" id="PF24061">
    <property type="entry name" value="LBD_receptor"/>
    <property type="match status" value="1"/>
</dbReference>
<comment type="subcellular location">
    <subcellularLocation>
        <location evidence="1">Cell membrane</location>
        <topology evidence="1">Multi-pass membrane protein</topology>
    </subcellularLocation>
</comment>
<feature type="transmembrane region" description="Helical" evidence="8">
    <location>
        <begin position="428"/>
        <end position="452"/>
    </location>
</feature>
<gene>
    <name evidence="11" type="primary">Ir7g</name>
</gene>
<keyword evidence="6" id="KW-0675">Receptor</keyword>
<proteinExistence type="predicted"/>
<dbReference type="InterPro" id="IPR052192">
    <property type="entry name" value="Insect_Ionotropic_Sensory_Rcpt"/>
</dbReference>
<dbReference type="GeneID" id="108071669"/>
<evidence type="ECO:0000256" key="5">
    <source>
        <dbReference type="ARBA" id="ARBA00023136"/>
    </source>
</evidence>
<feature type="transmembrane region" description="Helical" evidence="8">
    <location>
        <begin position="399"/>
        <end position="416"/>
    </location>
</feature>
<evidence type="ECO:0000256" key="6">
    <source>
        <dbReference type="ARBA" id="ARBA00023170"/>
    </source>
</evidence>
<keyword evidence="3 8" id="KW-0812">Transmembrane</keyword>
<keyword evidence="2" id="KW-1003">Cell membrane</keyword>
<dbReference type="InterPro" id="IPR056198">
    <property type="entry name" value="LBD_receptor"/>
</dbReference>
<evidence type="ECO:0000256" key="1">
    <source>
        <dbReference type="ARBA" id="ARBA00004651"/>
    </source>
</evidence>
<keyword evidence="7" id="KW-0325">Glycoprotein</keyword>
<keyword evidence="5 8" id="KW-0472">Membrane</keyword>
<feature type="domain" description="Putative ionotropic receptor ligand binding" evidence="9">
    <location>
        <begin position="50"/>
        <end position="242"/>
    </location>
</feature>
<dbReference type="Proteomes" id="UP001652661">
    <property type="component" value="Chromosome X"/>
</dbReference>
<protein>
    <submittedName>
        <fullName evidence="11">Uncharacterized protein Ir7g</fullName>
    </submittedName>
</protein>